<dbReference type="GO" id="GO:0004222">
    <property type="term" value="F:metalloendopeptidase activity"/>
    <property type="evidence" value="ECO:0007669"/>
    <property type="project" value="InterPro"/>
</dbReference>
<keyword evidence="6" id="KW-0482">Metalloprotease</keyword>
<keyword evidence="8" id="KW-1185">Reference proteome</keyword>
<dbReference type="GO" id="GO:0046872">
    <property type="term" value="F:metal ion binding"/>
    <property type="evidence" value="ECO:0007669"/>
    <property type="project" value="UniProtKB-KW"/>
</dbReference>
<name>A0A1N6SAA1_9GAMM</name>
<protein>
    <submittedName>
        <fullName evidence="7">Leishmanolysin</fullName>
    </submittedName>
</protein>
<dbReference type="EMBL" id="FTMN01000004">
    <property type="protein sequence ID" value="SIQ37967.1"/>
    <property type="molecule type" value="Genomic_DNA"/>
</dbReference>
<dbReference type="GO" id="GO:0016020">
    <property type="term" value="C:membrane"/>
    <property type="evidence" value="ECO:0007669"/>
    <property type="project" value="InterPro"/>
</dbReference>
<dbReference type="Proteomes" id="UP000186895">
    <property type="component" value="Unassembled WGS sequence"/>
</dbReference>
<reference evidence="8" key="1">
    <citation type="submission" date="2017-01" db="EMBL/GenBank/DDBJ databases">
        <authorList>
            <person name="Varghese N."/>
            <person name="Submissions S."/>
        </authorList>
    </citation>
    <scope>NUCLEOTIDE SEQUENCE [LARGE SCALE GENOMIC DNA]</scope>
    <source>
        <strain evidence="8">DSM 7027</strain>
    </source>
</reference>
<accession>A0A1N6SAA1</accession>
<evidence type="ECO:0000256" key="1">
    <source>
        <dbReference type="ARBA" id="ARBA00001947"/>
    </source>
</evidence>
<dbReference type="Gene3D" id="3.90.132.10">
    <property type="entry name" value="Leishmanolysin , domain 2"/>
    <property type="match status" value="1"/>
</dbReference>
<evidence type="ECO:0000256" key="4">
    <source>
        <dbReference type="ARBA" id="ARBA00022801"/>
    </source>
</evidence>
<keyword evidence="2" id="KW-0645">Protease</keyword>
<keyword evidence="5" id="KW-0862">Zinc</keyword>
<evidence type="ECO:0000256" key="6">
    <source>
        <dbReference type="ARBA" id="ARBA00023049"/>
    </source>
</evidence>
<keyword evidence="3" id="KW-0479">Metal-binding</keyword>
<dbReference type="STRING" id="49186.SAMN05421647_104131"/>
<dbReference type="GO" id="GO:0007155">
    <property type="term" value="P:cell adhesion"/>
    <property type="evidence" value="ECO:0007669"/>
    <property type="project" value="InterPro"/>
</dbReference>
<evidence type="ECO:0000313" key="8">
    <source>
        <dbReference type="Proteomes" id="UP000186895"/>
    </source>
</evidence>
<dbReference type="Pfam" id="PF01457">
    <property type="entry name" value="Peptidase_M8"/>
    <property type="match status" value="1"/>
</dbReference>
<keyword evidence="4" id="KW-0378">Hydrolase</keyword>
<comment type="cofactor">
    <cofactor evidence="1">
        <name>Zn(2+)</name>
        <dbReference type="ChEBI" id="CHEBI:29105"/>
    </cofactor>
</comment>
<organism evidence="7 8">
    <name type="scientific">Marinobacterium stanieri</name>
    <dbReference type="NCBI Taxonomy" id="49186"/>
    <lineage>
        <taxon>Bacteria</taxon>
        <taxon>Pseudomonadati</taxon>
        <taxon>Pseudomonadota</taxon>
        <taxon>Gammaproteobacteria</taxon>
        <taxon>Oceanospirillales</taxon>
        <taxon>Oceanospirillaceae</taxon>
        <taxon>Marinobacterium</taxon>
    </lineage>
</organism>
<evidence type="ECO:0000256" key="3">
    <source>
        <dbReference type="ARBA" id="ARBA00022723"/>
    </source>
</evidence>
<evidence type="ECO:0000256" key="5">
    <source>
        <dbReference type="ARBA" id="ARBA00022833"/>
    </source>
</evidence>
<evidence type="ECO:0000313" key="7">
    <source>
        <dbReference type="EMBL" id="SIQ37967.1"/>
    </source>
</evidence>
<dbReference type="SUPFAM" id="SSF55486">
    <property type="entry name" value="Metalloproteases ('zincins'), catalytic domain"/>
    <property type="match status" value="2"/>
</dbReference>
<dbReference type="AlphaFoldDB" id="A0A1N6SAA1"/>
<dbReference type="GO" id="GO:0006508">
    <property type="term" value="P:proteolysis"/>
    <property type="evidence" value="ECO:0007669"/>
    <property type="project" value="UniProtKB-KW"/>
</dbReference>
<dbReference type="InterPro" id="IPR001577">
    <property type="entry name" value="Peptidase_M8"/>
</dbReference>
<dbReference type="RefSeq" id="WP_076462743.1">
    <property type="nucleotide sequence ID" value="NZ_FTMN01000004.1"/>
</dbReference>
<sequence>MNSKKLLNSEFGLSHQGGGLSQQLDDQTWLFDSFLDAKGGEKGRPSDNNIDPGTTNPEVTDVYISGDPGVDDSEEFNIHLDFYGDLWTDALKEDFIAAADFLSDLITADIAPDGDDDITIDASLIDIDGPGGVLGRAGPTTAWNESDLSATAIMEFDVADAEVFDGYGLWNDIVLHEMIHSLGLGTLWEYQGLLTTQVDDNGTKKPVDDTISYVYNGAQANYYSGLLYNEPVAVIEDEGGSGTAGGHWDEDTYFNELMTGYINSLNELSEMSYGALEDLGYQIDYTVTPDFLLG</sequence>
<gene>
    <name evidence="7" type="ORF">SAMN05421647_104131</name>
</gene>
<proteinExistence type="predicted"/>
<evidence type="ECO:0000256" key="2">
    <source>
        <dbReference type="ARBA" id="ARBA00022670"/>
    </source>
</evidence>